<dbReference type="GO" id="GO:0004527">
    <property type="term" value="F:exonuclease activity"/>
    <property type="evidence" value="ECO:0007669"/>
    <property type="project" value="UniProtKB-KW"/>
</dbReference>
<evidence type="ECO:0000259" key="10">
    <source>
        <dbReference type="Pfam" id="PF03372"/>
    </source>
</evidence>
<dbReference type="PANTHER" id="PTHR15822:SF4">
    <property type="entry name" value="TYROSYL-DNA PHOSPHODIESTERASE 2"/>
    <property type="match status" value="1"/>
</dbReference>
<keyword evidence="4" id="KW-0479">Metal-binding</keyword>
<dbReference type="GO" id="GO:0004519">
    <property type="term" value="F:endonuclease activity"/>
    <property type="evidence" value="ECO:0007669"/>
    <property type="project" value="UniProtKB-KW"/>
</dbReference>
<evidence type="ECO:0000256" key="9">
    <source>
        <dbReference type="SAM" id="SignalP"/>
    </source>
</evidence>
<proteinExistence type="predicted"/>
<organism evidence="11 12">
    <name type="scientific">Vibrio palustris</name>
    <dbReference type="NCBI Taxonomy" id="1918946"/>
    <lineage>
        <taxon>Bacteria</taxon>
        <taxon>Pseudomonadati</taxon>
        <taxon>Pseudomonadota</taxon>
        <taxon>Gammaproteobacteria</taxon>
        <taxon>Vibrionales</taxon>
        <taxon>Vibrionaceae</taxon>
        <taxon>Vibrio</taxon>
    </lineage>
</organism>
<evidence type="ECO:0000256" key="7">
    <source>
        <dbReference type="ARBA" id="ARBA00022842"/>
    </source>
</evidence>
<gene>
    <name evidence="11" type="ORF">VPAL9027_01930</name>
</gene>
<evidence type="ECO:0000256" key="8">
    <source>
        <dbReference type="ARBA" id="ARBA00023204"/>
    </source>
</evidence>
<feature type="chain" id="PRO_5012616433" evidence="9">
    <location>
        <begin position="24"/>
        <end position="302"/>
    </location>
</feature>
<evidence type="ECO:0000256" key="5">
    <source>
        <dbReference type="ARBA" id="ARBA00022763"/>
    </source>
</evidence>
<feature type="domain" description="Endonuclease/exonuclease/phosphatase" evidence="10">
    <location>
        <begin position="29"/>
        <end position="289"/>
    </location>
</feature>
<evidence type="ECO:0000256" key="4">
    <source>
        <dbReference type="ARBA" id="ARBA00022723"/>
    </source>
</evidence>
<keyword evidence="8" id="KW-0234">DNA repair</keyword>
<dbReference type="Proteomes" id="UP000189475">
    <property type="component" value="Unassembled WGS sequence"/>
</dbReference>
<dbReference type="OrthoDB" id="395856at2"/>
<sequence length="302" mass="34592">MRKLGRWLALIFATMAYSQAVCAQPLTLMTWNMQWLTLSPSVLATPRTLTDYAAMRAVLKRHSPDILAFQEVDSPEALQRVVGPTYQLYFSDRRQAKYAATRQFNGVNQYTGIAVRKGLTVSDPQDVDLLPKQPRSKLRFATYIMLHTAKQDIHLLSVHLKAGCVTAYHANSHSCRRLKQQGAALNQWIQQRVLQQQAYIILGDVNHQLAYPTDWLWKRITQDVTPVPILSSRYTMSRCIARSASLPTRTVTYRHLVDHIIHSRDVVMRSAEQQHFTRQDVLKYHLSDHCPVVTRLTGDVSK</sequence>
<dbReference type="InterPro" id="IPR036691">
    <property type="entry name" value="Endo/exonu/phosph_ase_sf"/>
</dbReference>
<evidence type="ECO:0000256" key="2">
    <source>
        <dbReference type="ARBA" id="ARBA00001946"/>
    </source>
</evidence>
<evidence type="ECO:0000256" key="6">
    <source>
        <dbReference type="ARBA" id="ARBA00022801"/>
    </source>
</evidence>
<name>A0A1R4B4Y5_9VIBR</name>
<evidence type="ECO:0000256" key="1">
    <source>
        <dbReference type="ARBA" id="ARBA00001936"/>
    </source>
</evidence>
<keyword evidence="12" id="KW-1185">Reference proteome</keyword>
<accession>A0A1R4B4Y5</accession>
<dbReference type="GO" id="GO:0006281">
    <property type="term" value="P:DNA repair"/>
    <property type="evidence" value="ECO:0007669"/>
    <property type="project" value="UniProtKB-KW"/>
</dbReference>
<keyword evidence="3" id="KW-0540">Nuclease</keyword>
<evidence type="ECO:0000256" key="3">
    <source>
        <dbReference type="ARBA" id="ARBA00022722"/>
    </source>
</evidence>
<dbReference type="SUPFAM" id="SSF56219">
    <property type="entry name" value="DNase I-like"/>
    <property type="match status" value="1"/>
</dbReference>
<dbReference type="Pfam" id="PF03372">
    <property type="entry name" value="Exo_endo_phos"/>
    <property type="match status" value="1"/>
</dbReference>
<evidence type="ECO:0000313" key="11">
    <source>
        <dbReference type="EMBL" id="SJL83951.1"/>
    </source>
</evidence>
<dbReference type="InterPro" id="IPR005135">
    <property type="entry name" value="Endo/exonuclease/phosphatase"/>
</dbReference>
<keyword evidence="7" id="KW-0460">Magnesium</keyword>
<dbReference type="RefSeq" id="WP_159439127.1">
    <property type="nucleotide sequence ID" value="NZ_AP024888.1"/>
</dbReference>
<dbReference type="GO" id="GO:0046872">
    <property type="term" value="F:metal ion binding"/>
    <property type="evidence" value="ECO:0007669"/>
    <property type="project" value="UniProtKB-KW"/>
</dbReference>
<keyword evidence="9" id="KW-0732">Signal</keyword>
<keyword evidence="11" id="KW-0255">Endonuclease</keyword>
<evidence type="ECO:0000313" key="12">
    <source>
        <dbReference type="Proteomes" id="UP000189475"/>
    </source>
</evidence>
<dbReference type="EMBL" id="FUFT01000005">
    <property type="protein sequence ID" value="SJL83951.1"/>
    <property type="molecule type" value="Genomic_DNA"/>
</dbReference>
<dbReference type="STRING" id="1918946.VPAL9027_01930"/>
<comment type="cofactor">
    <cofactor evidence="1">
        <name>Mn(2+)</name>
        <dbReference type="ChEBI" id="CHEBI:29035"/>
    </cofactor>
</comment>
<reference evidence="11 12" key="1">
    <citation type="submission" date="2017-02" db="EMBL/GenBank/DDBJ databases">
        <authorList>
            <person name="Peterson S.W."/>
        </authorList>
    </citation>
    <scope>NUCLEOTIDE SEQUENCE [LARGE SCALE GENOMIC DNA]</scope>
    <source>
        <strain evidence="11 12">CECT 9027</strain>
    </source>
</reference>
<keyword evidence="5" id="KW-0227">DNA damage</keyword>
<dbReference type="AlphaFoldDB" id="A0A1R4B4Y5"/>
<keyword evidence="11" id="KW-0269">Exonuclease</keyword>
<dbReference type="PANTHER" id="PTHR15822">
    <property type="entry name" value="TRAF AND TNF RECEPTOR-ASSOCIATED PROTEIN"/>
    <property type="match status" value="1"/>
</dbReference>
<protein>
    <submittedName>
        <fullName evidence="11">Endonuclease/Exonuclease/phosphatase family protein</fullName>
    </submittedName>
</protein>
<dbReference type="InterPro" id="IPR051547">
    <property type="entry name" value="TDP2-like"/>
</dbReference>
<feature type="signal peptide" evidence="9">
    <location>
        <begin position="1"/>
        <end position="23"/>
    </location>
</feature>
<comment type="cofactor">
    <cofactor evidence="2">
        <name>Mg(2+)</name>
        <dbReference type="ChEBI" id="CHEBI:18420"/>
    </cofactor>
</comment>
<keyword evidence="6" id="KW-0378">Hydrolase</keyword>
<dbReference type="Gene3D" id="3.60.10.10">
    <property type="entry name" value="Endonuclease/exonuclease/phosphatase"/>
    <property type="match status" value="1"/>
</dbReference>